<protein>
    <recommendedName>
        <fullName evidence="1">F-box/LRR-repeat protein 15/At3g58940/PEG3-like LRR domain-containing protein</fullName>
    </recommendedName>
</protein>
<gene>
    <name evidence="2" type="ORF">Cgig2_018402</name>
</gene>
<dbReference type="PANTHER" id="PTHR31639">
    <property type="entry name" value="F-BOX PROTEIN-LIKE"/>
    <property type="match status" value="1"/>
</dbReference>
<accession>A0A9Q1GMQ3</accession>
<reference evidence="2" key="1">
    <citation type="submission" date="2022-04" db="EMBL/GenBank/DDBJ databases">
        <title>Carnegiea gigantea Genome sequencing and assembly v2.</title>
        <authorList>
            <person name="Copetti D."/>
            <person name="Sanderson M.J."/>
            <person name="Burquez A."/>
            <person name="Wojciechowski M.F."/>
        </authorList>
    </citation>
    <scope>NUCLEOTIDE SEQUENCE</scope>
    <source>
        <strain evidence="2">SGP5-SGP5p</strain>
        <tissue evidence="2">Aerial part</tissue>
    </source>
</reference>
<organism evidence="2 3">
    <name type="scientific">Carnegiea gigantea</name>
    <dbReference type="NCBI Taxonomy" id="171969"/>
    <lineage>
        <taxon>Eukaryota</taxon>
        <taxon>Viridiplantae</taxon>
        <taxon>Streptophyta</taxon>
        <taxon>Embryophyta</taxon>
        <taxon>Tracheophyta</taxon>
        <taxon>Spermatophyta</taxon>
        <taxon>Magnoliopsida</taxon>
        <taxon>eudicotyledons</taxon>
        <taxon>Gunneridae</taxon>
        <taxon>Pentapetalae</taxon>
        <taxon>Caryophyllales</taxon>
        <taxon>Cactineae</taxon>
        <taxon>Cactaceae</taxon>
        <taxon>Cactoideae</taxon>
        <taxon>Echinocereeae</taxon>
        <taxon>Carnegiea</taxon>
    </lineage>
</organism>
<name>A0A9Q1GMQ3_9CARY</name>
<evidence type="ECO:0000313" key="3">
    <source>
        <dbReference type="Proteomes" id="UP001153076"/>
    </source>
</evidence>
<dbReference type="OrthoDB" id="1274461at2759"/>
<dbReference type="Pfam" id="PF24758">
    <property type="entry name" value="LRR_At5g56370"/>
    <property type="match status" value="1"/>
</dbReference>
<feature type="domain" description="F-box/LRR-repeat protein 15/At3g58940/PEG3-like LRR" evidence="1">
    <location>
        <begin position="169"/>
        <end position="289"/>
    </location>
</feature>
<dbReference type="InterPro" id="IPR055411">
    <property type="entry name" value="LRR_FXL15/At3g58940/PEG3-like"/>
</dbReference>
<comment type="caution">
    <text evidence="2">The sequence shown here is derived from an EMBL/GenBank/DDBJ whole genome shotgun (WGS) entry which is preliminary data.</text>
</comment>
<dbReference type="AlphaFoldDB" id="A0A9Q1GMQ3"/>
<sequence>MQMTRGTADSTWIPGVITDPIPVRSIRSFHLRLGIGHIDSESSQIRMPIRGLGFANLSLAFWVDRSGLDQQPPSRCRGAHSTLLTSQRCTQDKHIINPRYKWAGLPHVILDEHFYKVVLKSRTFYNKPSCLAVSEYINMINAILLRHHGPIDKFVLHIPEWFSRNPDISQWIYFVSGKFVQEFTLCNGDMKYRKLPSWMFSSVGFNHLTHLTLIDWILPFLSSVYRGFPYFISLKFHLHMVNTTTREANKIGILVSKCPMLESLDLRINEEESCLTIHAPKLQNLVVSGRLSGLCLEEIERIKALTLQSQLDPKSDLMTEFLSHSPHVEKLVLGPDFLRCCTGKVGLPLEQPNLSRELRELKSLILDGTLLQVPSDITFEEDCHFKYLQSAKINGGLGTDSSARIVLQLIKMILLSSPVLEVMIIEAPIPAAEKLNIAMELLRYRRTSTNAEIILKN</sequence>
<dbReference type="EMBL" id="JAKOGI010001939">
    <property type="protein sequence ID" value="KAJ8423566.1"/>
    <property type="molecule type" value="Genomic_DNA"/>
</dbReference>
<keyword evidence="3" id="KW-1185">Reference proteome</keyword>
<dbReference type="PANTHER" id="PTHR31639:SF237">
    <property type="entry name" value="F-BOX DOMAIN-CONTAINING PROTEIN"/>
    <property type="match status" value="1"/>
</dbReference>
<dbReference type="Proteomes" id="UP001153076">
    <property type="component" value="Unassembled WGS sequence"/>
</dbReference>
<evidence type="ECO:0000259" key="1">
    <source>
        <dbReference type="Pfam" id="PF24758"/>
    </source>
</evidence>
<proteinExistence type="predicted"/>
<evidence type="ECO:0000313" key="2">
    <source>
        <dbReference type="EMBL" id="KAJ8423566.1"/>
    </source>
</evidence>